<feature type="compositionally biased region" description="Polar residues" evidence="1">
    <location>
        <begin position="1"/>
        <end position="31"/>
    </location>
</feature>
<comment type="caution">
    <text evidence="2">The sequence shown here is derived from an EMBL/GenBank/DDBJ whole genome shotgun (WGS) entry which is preliminary data.</text>
</comment>
<organism evidence="2 3">
    <name type="scientific">Salipiger bermudensis (strain DSM 26914 / JCM 13377 / KCTC 12554 / HTCC2601)</name>
    <name type="common">Pelagibaca bermudensis</name>
    <dbReference type="NCBI Taxonomy" id="314265"/>
    <lineage>
        <taxon>Bacteria</taxon>
        <taxon>Pseudomonadati</taxon>
        <taxon>Pseudomonadota</taxon>
        <taxon>Alphaproteobacteria</taxon>
        <taxon>Rhodobacterales</taxon>
        <taxon>Roseobacteraceae</taxon>
        <taxon>Salipiger</taxon>
    </lineage>
</organism>
<name>Q0FWH1_SALBH</name>
<evidence type="ECO:0000313" key="2">
    <source>
        <dbReference type="EMBL" id="EAU48581.1"/>
    </source>
</evidence>
<dbReference type="HOGENOM" id="CLU_3346989_0_0_5"/>
<accession>Q0FWH1</accession>
<sequence length="37" mass="4081">MPRVSSAKTTAATRHQTMSSQARSRLGSMSRTRVMLT</sequence>
<evidence type="ECO:0000256" key="1">
    <source>
        <dbReference type="SAM" id="MobiDB-lite"/>
    </source>
</evidence>
<proteinExistence type="predicted"/>
<gene>
    <name evidence="2" type="ORF">R2601_03373</name>
</gene>
<dbReference type="Proteomes" id="UP000006230">
    <property type="component" value="Unassembled WGS sequence"/>
</dbReference>
<feature type="region of interest" description="Disordered" evidence="1">
    <location>
        <begin position="1"/>
        <end position="37"/>
    </location>
</feature>
<reference evidence="2 3" key="1">
    <citation type="journal article" date="2010" name="J. Bacteriol.">
        <title>Genome sequences of Pelagibaca bermudensis HTCC2601T and Maritimibacter alkaliphilus HTCC2654T, the type strains of two marine Roseobacter genera.</title>
        <authorList>
            <person name="Thrash J.C."/>
            <person name="Cho J.C."/>
            <person name="Ferriera S."/>
            <person name="Johnson J."/>
            <person name="Vergin K.L."/>
            <person name="Giovannoni S.J."/>
        </authorList>
    </citation>
    <scope>NUCLEOTIDE SEQUENCE [LARGE SCALE GENOMIC DNA]</scope>
    <source>
        <strain evidence="3">DSM 26914 / JCM 13377 / KCTC 12554 / HTCC2601</strain>
    </source>
</reference>
<keyword evidence="3" id="KW-1185">Reference proteome</keyword>
<dbReference type="AlphaFoldDB" id="Q0FWH1"/>
<evidence type="ECO:0000313" key="3">
    <source>
        <dbReference type="Proteomes" id="UP000006230"/>
    </source>
</evidence>
<protein>
    <submittedName>
        <fullName evidence="2">Uncharacterized protein</fullName>
    </submittedName>
</protein>
<dbReference type="EMBL" id="AATQ01000001">
    <property type="protein sequence ID" value="EAU48581.1"/>
    <property type="molecule type" value="Genomic_DNA"/>
</dbReference>